<organism evidence="2">
    <name type="scientific">Candidatus Phytoplasma australasiaticum subsp. australasiaticum</name>
    <dbReference type="NCBI Taxonomy" id="2832407"/>
    <lineage>
        <taxon>Bacteria</taxon>
        <taxon>Bacillati</taxon>
        <taxon>Mycoplasmatota</taxon>
        <taxon>Mollicutes</taxon>
        <taxon>Acholeplasmatales</taxon>
        <taxon>Acholeplasmataceae</taxon>
        <taxon>Candidatus Phytoplasma</taxon>
        <taxon>16SrII (Peanut WB group)</taxon>
        <taxon>Candidatus Phytoplasma australasiaticum</taxon>
    </lineage>
</organism>
<name>A0A7S7G0W9_9MOLU</name>
<reference evidence="2" key="1">
    <citation type="submission" date="2020-08" db="EMBL/GenBank/DDBJ databases">
        <title>Phytoplasma sp. strain PR08 associated with Phyllody Disease of Parthenium hysterophorus.</title>
        <authorList>
            <person name="Kirdat K."/>
            <person name="Tiwarekar B."/>
            <person name="Yadav A."/>
        </authorList>
    </citation>
    <scope>NUCLEOTIDE SEQUENCE [LARGE SCALE GENOMIC DNA]</scope>
    <source>
        <strain evidence="2">PR08</strain>
    </source>
</reference>
<proteinExistence type="predicted"/>
<accession>A0A7S7G0W9</accession>
<dbReference type="AlphaFoldDB" id="A0A7S7G0W9"/>
<protein>
    <recommendedName>
        <fullName evidence="1">DNA polymerase III alpha subunit finger domain-containing protein</fullName>
    </recommendedName>
</protein>
<evidence type="ECO:0000313" key="2">
    <source>
        <dbReference type="EMBL" id="QOX89609.1"/>
    </source>
</evidence>
<feature type="domain" description="DNA polymerase III alpha subunit finger" evidence="1">
    <location>
        <begin position="11"/>
        <end position="46"/>
    </location>
</feature>
<dbReference type="InterPro" id="IPR040982">
    <property type="entry name" value="DNA_pol3_finger"/>
</dbReference>
<dbReference type="Pfam" id="PF17657">
    <property type="entry name" value="DNA_pol3_finger"/>
    <property type="match status" value="1"/>
</dbReference>
<sequence>MRFVKFAKSFLINKIVTLIEQTNQIKIDLSNIPLNDSNTYNILQKEIPIIFFN</sequence>
<evidence type="ECO:0000259" key="1">
    <source>
        <dbReference type="Pfam" id="PF17657"/>
    </source>
</evidence>
<gene>
    <name evidence="2" type="ORF">H7685_03150</name>
</gene>
<dbReference type="EMBL" id="CP060385">
    <property type="protein sequence ID" value="QOX89609.1"/>
    <property type="molecule type" value="Genomic_DNA"/>
</dbReference>